<accession>A0A937XFP0</accession>
<feature type="domain" description="Metalloenzyme" evidence="6">
    <location>
        <begin position="14"/>
        <end position="390"/>
    </location>
</feature>
<dbReference type="Proteomes" id="UP000779900">
    <property type="component" value="Unassembled WGS sequence"/>
</dbReference>
<comment type="caution">
    <text evidence="7">The sequence shown here is derived from an EMBL/GenBank/DDBJ whole genome shotgun (WGS) entry which is preliminary data.</text>
</comment>
<evidence type="ECO:0000313" key="8">
    <source>
        <dbReference type="Proteomes" id="UP000779900"/>
    </source>
</evidence>
<comment type="catalytic activity">
    <reaction evidence="1">
        <text>(2R)-2-phosphoglycerate = (2R)-3-phosphoglycerate</text>
        <dbReference type="Rhea" id="RHEA:15901"/>
        <dbReference type="ChEBI" id="CHEBI:58272"/>
        <dbReference type="ChEBI" id="CHEBI:58289"/>
        <dbReference type="EC" id="5.4.2.12"/>
    </reaction>
</comment>
<keyword evidence="5" id="KW-0324">Glycolysis</keyword>
<dbReference type="PANTHER" id="PTHR31209:SF0">
    <property type="entry name" value="METALLOENZYME DOMAIN-CONTAINING PROTEIN"/>
    <property type="match status" value="1"/>
</dbReference>
<dbReference type="InterPro" id="IPR017850">
    <property type="entry name" value="Alkaline_phosphatase_core_sf"/>
</dbReference>
<dbReference type="PANTHER" id="PTHR31209">
    <property type="entry name" value="COFACTOR-INDEPENDENT PHOSPHOGLYCERATE MUTASE"/>
    <property type="match status" value="1"/>
</dbReference>
<comment type="function">
    <text evidence="2">Catalyzes the interconversion of 2-phosphoglycerate and 3-phosphoglycerate.</text>
</comment>
<name>A0A937XFP0_UNCW3</name>
<comment type="similarity">
    <text evidence="4">Belongs to the BPG-independent phosphoglycerate mutase family. A-PGAM subfamily.</text>
</comment>
<evidence type="ECO:0000256" key="4">
    <source>
        <dbReference type="ARBA" id="ARBA00005524"/>
    </source>
</evidence>
<dbReference type="InterPro" id="IPR006124">
    <property type="entry name" value="Metalloenzyme"/>
</dbReference>
<comment type="pathway">
    <text evidence="3">Carbohydrate degradation.</text>
</comment>
<dbReference type="Pfam" id="PF10143">
    <property type="entry name" value="PhosphMutase"/>
    <property type="match status" value="1"/>
</dbReference>
<dbReference type="InterPro" id="IPR004456">
    <property type="entry name" value="Pglycerate_mutase_ApgM"/>
</dbReference>
<dbReference type="PIRSF" id="PIRSF006392">
    <property type="entry name" value="IPGAM_arch"/>
    <property type="match status" value="1"/>
</dbReference>
<dbReference type="GO" id="GO:0004619">
    <property type="term" value="F:phosphoglycerate mutase activity"/>
    <property type="evidence" value="ECO:0007669"/>
    <property type="project" value="UniProtKB-EC"/>
</dbReference>
<proteinExistence type="inferred from homology"/>
<dbReference type="SUPFAM" id="SSF53649">
    <property type="entry name" value="Alkaline phosphatase-like"/>
    <property type="match status" value="1"/>
</dbReference>
<evidence type="ECO:0000256" key="3">
    <source>
        <dbReference type="ARBA" id="ARBA00004921"/>
    </source>
</evidence>
<organism evidence="7 8">
    <name type="scientific">candidate division WOR-3 bacterium</name>
    <dbReference type="NCBI Taxonomy" id="2052148"/>
    <lineage>
        <taxon>Bacteria</taxon>
        <taxon>Bacteria division WOR-3</taxon>
    </lineage>
</organism>
<sequence length="401" mass="43024">MDLIESLVTKSERKILLVVLDGLGGLPRNGKTELEAASTPNLNDLSRRSDLGLLTPVDVGITPGSGPAHLALFGYDPVKYDVGRGVLEALGIGLHPAPADLCARANFATLAAGGTLQDRRAGRIPTDLCTELAARLQTAIPAIDDVKVIVRPGIGHRFVVVFQGSGLSGGLADSDPQQDGLKPLAVSSPDPAAARSTRVANRFIELAAGVLKDQHSANFVLLRGLAQPPAIPSMRDRFKLAPACVAAYPMYRGLAKLVGMDVLETGGTWDSEVETLRRHWNSGYDFFFLHLKETDKAGEDGAFDAKQELVEQFDDEVLPQLEALKPDVLCITGDHSTPAAKAGHSWHEVPMLLASHYVRPSEPHEGFGERACARGTYGRLESVRLMNLLLAHSLKLKKFGA</sequence>
<dbReference type="AlphaFoldDB" id="A0A937XFP0"/>
<evidence type="ECO:0000256" key="1">
    <source>
        <dbReference type="ARBA" id="ARBA00000370"/>
    </source>
</evidence>
<dbReference type="NCBIfam" id="NF003160">
    <property type="entry name" value="PRK04135.1"/>
    <property type="match status" value="1"/>
</dbReference>
<gene>
    <name evidence="7" type="ORF">FJY68_06660</name>
</gene>
<dbReference type="Pfam" id="PF01676">
    <property type="entry name" value="Metalloenzyme"/>
    <property type="match status" value="1"/>
</dbReference>
<evidence type="ECO:0000256" key="2">
    <source>
        <dbReference type="ARBA" id="ARBA00002315"/>
    </source>
</evidence>
<dbReference type="GO" id="GO:0046872">
    <property type="term" value="F:metal ion binding"/>
    <property type="evidence" value="ECO:0007669"/>
    <property type="project" value="InterPro"/>
</dbReference>
<dbReference type="CDD" id="cd16011">
    <property type="entry name" value="iPGM_like"/>
    <property type="match status" value="1"/>
</dbReference>
<evidence type="ECO:0000313" key="7">
    <source>
        <dbReference type="EMBL" id="MBM3331519.1"/>
    </source>
</evidence>
<evidence type="ECO:0000256" key="5">
    <source>
        <dbReference type="ARBA" id="ARBA00023152"/>
    </source>
</evidence>
<evidence type="ECO:0000259" key="6">
    <source>
        <dbReference type="Pfam" id="PF01676"/>
    </source>
</evidence>
<dbReference type="Gene3D" id="3.40.720.10">
    <property type="entry name" value="Alkaline Phosphatase, subunit A"/>
    <property type="match status" value="2"/>
</dbReference>
<dbReference type="GO" id="GO:0006096">
    <property type="term" value="P:glycolytic process"/>
    <property type="evidence" value="ECO:0007669"/>
    <property type="project" value="UniProtKB-KW"/>
</dbReference>
<reference evidence="7" key="1">
    <citation type="submission" date="2019-03" db="EMBL/GenBank/DDBJ databases">
        <title>Lake Tanganyika Metagenome-Assembled Genomes (MAGs).</title>
        <authorList>
            <person name="Tran P."/>
        </authorList>
    </citation>
    <scope>NUCLEOTIDE SEQUENCE</scope>
    <source>
        <strain evidence="7">K_DeepCast_150m_m2_040</strain>
    </source>
</reference>
<dbReference type="EMBL" id="VGIR01000033">
    <property type="protein sequence ID" value="MBM3331519.1"/>
    <property type="molecule type" value="Genomic_DNA"/>
</dbReference>
<protein>
    <submittedName>
        <fullName evidence="7">2,3-bisphosphoglycerate-independent phosphoglycerate mutase</fullName>
    </submittedName>
</protein>
<dbReference type="NCBIfam" id="TIGR00306">
    <property type="entry name" value="apgM"/>
    <property type="match status" value="1"/>
</dbReference>